<dbReference type="PANTHER" id="PTHR43861">
    <property type="entry name" value="TRANS-ACONITATE 2-METHYLTRANSFERASE-RELATED"/>
    <property type="match status" value="1"/>
</dbReference>
<dbReference type="InterPro" id="IPR023149">
    <property type="entry name" value="Trans_acon_MeTrfase_C"/>
</dbReference>
<dbReference type="InterPro" id="IPR029063">
    <property type="entry name" value="SAM-dependent_MTases_sf"/>
</dbReference>
<dbReference type="GO" id="GO:0032259">
    <property type="term" value="P:methylation"/>
    <property type="evidence" value="ECO:0007669"/>
    <property type="project" value="UniProtKB-KW"/>
</dbReference>
<evidence type="ECO:0000313" key="2">
    <source>
        <dbReference type="Proteomes" id="UP000222460"/>
    </source>
</evidence>
<dbReference type="Pfam" id="PF13489">
    <property type="entry name" value="Methyltransf_23"/>
    <property type="match status" value="1"/>
</dbReference>
<organism evidence="1 2">
    <name type="scientific">Pseudomonas putida</name>
    <name type="common">Arthrobacter siderocapsulatus</name>
    <dbReference type="NCBI Taxonomy" id="303"/>
    <lineage>
        <taxon>Bacteria</taxon>
        <taxon>Pseudomonadati</taxon>
        <taxon>Pseudomonadota</taxon>
        <taxon>Gammaproteobacteria</taxon>
        <taxon>Pseudomonadales</taxon>
        <taxon>Pseudomonadaceae</taxon>
        <taxon>Pseudomonas</taxon>
    </lineage>
</organism>
<dbReference type="CDD" id="cd02440">
    <property type="entry name" value="AdoMet_MTases"/>
    <property type="match status" value="1"/>
</dbReference>
<dbReference type="RefSeq" id="WP_098967646.1">
    <property type="nucleotide sequence ID" value="NZ_PDKZ01000002.1"/>
</dbReference>
<dbReference type="PANTHER" id="PTHR43861:SF1">
    <property type="entry name" value="TRANS-ACONITATE 2-METHYLTRANSFERASE"/>
    <property type="match status" value="1"/>
</dbReference>
<evidence type="ECO:0000313" key="1">
    <source>
        <dbReference type="EMBL" id="PHH42921.1"/>
    </source>
</evidence>
<dbReference type="SUPFAM" id="SSF53335">
    <property type="entry name" value="S-adenosyl-L-methionine-dependent methyltransferases"/>
    <property type="match status" value="1"/>
</dbReference>
<dbReference type="Gene3D" id="3.40.50.150">
    <property type="entry name" value="Vaccinia Virus protein VP39"/>
    <property type="match status" value="1"/>
</dbReference>
<gene>
    <name evidence="1" type="ORF">CRX57_22810</name>
</gene>
<keyword evidence="1" id="KW-0489">Methyltransferase</keyword>
<dbReference type="GO" id="GO:0030798">
    <property type="term" value="F:trans-aconitate 2-methyltransferase activity"/>
    <property type="evidence" value="ECO:0007669"/>
    <property type="project" value="InterPro"/>
</dbReference>
<keyword evidence="1" id="KW-0808">Transferase</keyword>
<protein>
    <submittedName>
        <fullName evidence="1">Trans-aconitate 2-methyltransferase</fullName>
    </submittedName>
</protein>
<proteinExistence type="predicted"/>
<sequence>MSWSARQYVAFEDERTRPARDLLAAIPTVQARSVVDIGCGPGNSTELLVQRFEQAQVRGLDSSPDMVNAARKRLPQLQFEVAEIDSWADQGPFDVIFANAVLQWVPDHATLLPALAAKLSDGGSLAIQMPDNLNEPSHRLMREVAANGPWAAKLAGAAGQRTDMASASEYFSMLRPHCSRVDVWRTTYHHQLSGGAAGVVEWFKGSGLIPFLNPLTEEERAQYLTQYMAVVAEAYPALPDGSVLLPFPRLFIVATR</sequence>
<name>A0A2C5WF90_PSEPU</name>
<dbReference type="EMBL" id="PDKZ01000002">
    <property type="protein sequence ID" value="PHH42921.1"/>
    <property type="molecule type" value="Genomic_DNA"/>
</dbReference>
<reference evidence="2" key="1">
    <citation type="submission" date="2017-10" db="EMBL/GenBank/DDBJ databases">
        <title>FDA dAtabase for Regulatory Grade micrObial Sequences (FDA-ARGOS): Supporting development and validation of Infectious Disease Dx tests.</title>
        <authorList>
            <person name="Goldberg B."/>
            <person name="Campos J."/>
            <person name="Tallon L."/>
            <person name="Sadzewicz L."/>
            <person name="Ott S."/>
            <person name="Zhao X."/>
            <person name="Nagaraj S."/>
            <person name="Vavikolanu K."/>
            <person name="Aluvathingal J."/>
            <person name="Nadendla S."/>
            <person name="Geyer C."/>
            <person name="Sichtig H."/>
        </authorList>
    </citation>
    <scope>NUCLEOTIDE SEQUENCE [LARGE SCALE GENOMIC DNA]</scope>
    <source>
        <strain evidence="2">FDAARGOS_376</strain>
    </source>
</reference>
<comment type="caution">
    <text evidence="1">The sequence shown here is derived from an EMBL/GenBank/DDBJ whole genome shotgun (WGS) entry which is preliminary data.</text>
</comment>
<dbReference type="NCBIfam" id="NF002463">
    <property type="entry name" value="PRK01683.1"/>
    <property type="match status" value="1"/>
</dbReference>
<accession>A0A2C5WF90</accession>
<dbReference type="Gene3D" id="1.10.150.290">
    <property type="entry name" value="S-adenosyl-L-methionine-dependent methyltransferases"/>
    <property type="match status" value="1"/>
</dbReference>
<dbReference type="Proteomes" id="UP000222460">
    <property type="component" value="Unassembled WGS sequence"/>
</dbReference>
<dbReference type="AlphaFoldDB" id="A0A2C5WF90"/>